<dbReference type="RefSeq" id="WP_035450612.1">
    <property type="nucleotide sequence ID" value="NZ_AZGA01000088.1"/>
</dbReference>
<dbReference type="Proteomes" id="UP000051236">
    <property type="component" value="Unassembled WGS sequence"/>
</dbReference>
<dbReference type="NCBIfam" id="TIGR03309">
    <property type="entry name" value="matur_yqeB"/>
    <property type="match status" value="1"/>
</dbReference>
<dbReference type="InterPro" id="IPR017695">
    <property type="entry name" value="Se-dep_Mo_hydrolase_YqeB"/>
</dbReference>
<protein>
    <submittedName>
        <fullName evidence="1">Selenium-dependent molybdenum hydroxylase system protein</fullName>
    </submittedName>
</protein>
<accession>X0PCP1</accession>
<keyword evidence="2" id="KW-1185">Reference proteome</keyword>
<dbReference type="eggNOG" id="COG3608">
    <property type="taxonomic scope" value="Bacteria"/>
</dbReference>
<dbReference type="AlphaFoldDB" id="X0PCP1"/>
<dbReference type="STRING" id="1423734.FC83_GL001752"/>
<dbReference type="EMBL" id="AZGA01000088">
    <property type="protein sequence ID" value="KRM30616.1"/>
    <property type="molecule type" value="Genomic_DNA"/>
</dbReference>
<gene>
    <name evidence="1" type="ORF">FC83_GL001752</name>
</gene>
<evidence type="ECO:0000313" key="1">
    <source>
        <dbReference type="EMBL" id="KRM30616.1"/>
    </source>
</evidence>
<dbReference type="PATRIC" id="fig|1423734.3.peg.1771"/>
<evidence type="ECO:0000313" key="2">
    <source>
        <dbReference type="Proteomes" id="UP000051236"/>
    </source>
</evidence>
<proteinExistence type="predicted"/>
<dbReference type="OrthoDB" id="9815497at2"/>
<sequence length="272" mass="28698">MAEPHISDTLIVIRGGGDLATGVAQKLWHAGFKLIMLETAQPMMIRRPVCLGSAIADGQITVEDVTGVKTLAENVQKVWKKSEIPVIVNPSGDIIHMLKPAVVVDAILAKKNLGTNRQMAPLTIALGPGFSAPEDVDAVIETMRGHNLGRIITKGKPLANTGIPGVIAGKSKERVIYAPAAGLMRHRREIGAQVQQGETLFYLGDTAVPSPLTGTLRGLIAEGTLVSLGLKIADVDPRPNVPCDQISDKARAIGGGVLDAVLMLGHKKGLFV</sequence>
<comment type="caution">
    <text evidence="1">The sequence shown here is derived from an EMBL/GenBank/DDBJ whole genome shotgun (WGS) entry which is preliminary data.</text>
</comment>
<reference evidence="1 2" key="1">
    <citation type="journal article" date="2015" name="Genome Announc.">
        <title>Expanding the biotechnology potential of lactobacilli through comparative genomics of 213 strains and associated genera.</title>
        <authorList>
            <person name="Sun Z."/>
            <person name="Harris H.M."/>
            <person name="McCann A."/>
            <person name="Guo C."/>
            <person name="Argimon S."/>
            <person name="Zhang W."/>
            <person name="Yang X."/>
            <person name="Jeffery I.B."/>
            <person name="Cooney J.C."/>
            <person name="Kagawa T.F."/>
            <person name="Liu W."/>
            <person name="Song Y."/>
            <person name="Salvetti E."/>
            <person name="Wrobel A."/>
            <person name="Rasinkangas P."/>
            <person name="Parkhill J."/>
            <person name="Rea M.C."/>
            <person name="O'Sullivan O."/>
            <person name="Ritari J."/>
            <person name="Douillard F.P."/>
            <person name="Paul Ross R."/>
            <person name="Yang R."/>
            <person name="Briner A.E."/>
            <person name="Felis G.E."/>
            <person name="de Vos W.M."/>
            <person name="Barrangou R."/>
            <person name="Klaenhammer T.R."/>
            <person name="Caufield P.W."/>
            <person name="Cui Y."/>
            <person name="Zhang H."/>
            <person name="O'Toole P.W."/>
        </authorList>
    </citation>
    <scope>NUCLEOTIDE SEQUENCE [LARGE SCALE GENOMIC DNA]</scope>
    <source>
        <strain evidence="1 2">DSM 18527</strain>
    </source>
</reference>
<organism evidence="1 2">
    <name type="scientific">Agrilactobacillus composti DSM 18527 = JCM 14202</name>
    <dbReference type="NCBI Taxonomy" id="1423734"/>
    <lineage>
        <taxon>Bacteria</taxon>
        <taxon>Bacillati</taxon>
        <taxon>Bacillota</taxon>
        <taxon>Bacilli</taxon>
        <taxon>Lactobacillales</taxon>
        <taxon>Lactobacillaceae</taxon>
        <taxon>Agrilactobacillus</taxon>
    </lineage>
</organism>
<name>X0PCP1_9LACO</name>